<protein>
    <submittedName>
        <fullName evidence="1">Ribonuclease H protein At1g65750</fullName>
    </submittedName>
</protein>
<name>A0A151UBA3_CAJCA</name>
<gene>
    <name evidence="1" type="ORF">KK1_020848</name>
</gene>
<dbReference type="Proteomes" id="UP000075243">
    <property type="component" value="Chromosome 1"/>
</dbReference>
<keyword evidence="2" id="KW-1185">Reference proteome</keyword>
<dbReference type="OMA" id="RVRECVN"/>
<reference evidence="1 2" key="1">
    <citation type="journal article" date="2012" name="Nat. Biotechnol.">
        <title>Draft genome sequence of pigeonpea (Cajanus cajan), an orphan legume crop of resource-poor farmers.</title>
        <authorList>
            <person name="Varshney R.K."/>
            <person name="Chen W."/>
            <person name="Li Y."/>
            <person name="Bharti A.K."/>
            <person name="Saxena R.K."/>
            <person name="Schlueter J.A."/>
            <person name="Donoghue M.T."/>
            <person name="Azam S."/>
            <person name="Fan G."/>
            <person name="Whaley A.M."/>
            <person name="Farmer A.D."/>
            <person name="Sheridan J."/>
            <person name="Iwata A."/>
            <person name="Tuteja R."/>
            <person name="Penmetsa R.V."/>
            <person name="Wu W."/>
            <person name="Upadhyaya H.D."/>
            <person name="Yang S.P."/>
            <person name="Shah T."/>
            <person name="Saxena K.B."/>
            <person name="Michael T."/>
            <person name="McCombie W.R."/>
            <person name="Yang B."/>
            <person name="Zhang G."/>
            <person name="Yang H."/>
            <person name="Wang J."/>
            <person name="Spillane C."/>
            <person name="Cook D.R."/>
            <person name="May G.D."/>
            <person name="Xu X."/>
            <person name="Jackson S.A."/>
        </authorList>
    </citation>
    <scope>NUCLEOTIDE SEQUENCE [LARGE SCALE GENOMIC DNA]</scope>
    <source>
        <strain evidence="2">cv. Asha</strain>
    </source>
</reference>
<organism evidence="1 2">
    <name type="scientific">Cajanus cajan</name>
    <name type="common">Pigeon pea</name>
    <name type="synonym">Cajanus indicus</name>
    <dbReference type="NCBI Taxonomy" id="3821"/>
    <lineage>
        <taxon>Eukaryota</taxon>
        <taxon>Viridiplantae</taxon>
        <taxon>Streptophyta</taxon>
        <taxon>Embryophyta</taxon>
        <taxon>Tracheophyta</taxon>
        <taxon>Spermatophyta</taxon>
        <taxon>Magnoliopsida</taxon>
        <taxon>eudicotyledons</taxon>
        <taxon>Gunneridae</taxon>
        <taxon>Pentapetalae</taxon>
        <taxon>rosids</taxon>
        <taxon>fabids</taxon>
        <taxon>Fabales</taxon>
        <taxon>Fabaceae</taxon>
        <taxon>Papilionoideae</taxon>
        <taxon>50 kb inversion clade</taxon>
        <taxon>NPAAA clade</taxon>
        <taxon>indigoferoid/millettioid clade</taxon>
        <taxon>Phaseoleae</taxon>
        <taxon>Cajanus</taxon>
    </lineage>
</organism>
<evidence type="ECO:0000313" key="1">
    <source>
        <dbReference type="EMBL" id="KYP76600.1"/>
    </source>
</evidence>
<proteinExistence type="predicted"/>
<dbReference type="PANTHER" id="PTHR33116">
    <property type="entry name" value="REVERSE TRANSCRIPTASE ZINC-BINDING DOMAIN-CONTAINING PROTEIN-RELATED-RELATED"/>
    <property type="match status" value="1"/>
</dbReference>
<accession>A0A151UBA3</accession>
<dbReference type="AlphaFoldDB" id="A0A151UBA3"/>
<dbReference type="EMBL" id="CM003603">
    <property type="protein sequence ID" value="KYP76600.1"/>
    <property type="molecule type" value="Genomic_DNA"/>
</dbReference>
<evidence type="ECO:0000313" key="2">
    <source>
        <dbReference type="Proteomes" id="UP000075243"/>
    </source>
</evidence>
<sequence length="81" mass="9344">MIKGRAKLADFQFIIDRVRECVNSWKSKLLNKAKRLCLTRSIISAIPSYTMQTLWLPTTICGALDQMNRSLLWSNNVGNHY</sequence>
<dbReference type="Gramene" id="C.cajan_20247.t">
    <property type="protein sequence ID" value="C.cajan_20247.t.cds1"/>
    <property type="gene ID" value="C.cajan_20247"/>
</dbReference>
<dbReference type="PANTHER" id="PTHR33116:SF86">
    <property type="entry name" value="REVERSE TRANSCRIPTASE DOMAIN-CONTAINING PROTEIN"/>
    <property type="match status" value="1"/>
</dbReference>